<name>A0A399FES9_9DEIN</name>
<organism evidence="3 4">
    <name type="scientific">Meiothermus granaticius NBRC 107808</name>
    <dbReference type="NCBI Taxonomy" id="1227551"/>
    <lineage>
        <taxon>Bacteria</taxon>
        <taxon>Thermotogati</taxon>
        <taxon>Deinococcota</taxon>
        <taxon>Deinococci</taxon>
        <taxon>Thermales</taxon>
        <taxon>Thermaceae</taxon>
        <taxon>Meiothermus</taxon>
    </lineage>
</organism>
<dbReference type="CDD" id="cd02966">
    <property type="entry name" value="TlpA_like_family"/>
    <property type="match status" value="1"/>
</dbReference>
<protein>
    <submittedName>
        <fullName evidence="3">Thiol-disulfide oxidoreductase ResA</fullName>
    </submittedName>
</protein>
<dbReference type="GO" id="GO:0042158">
    <property type="term" value="P:lipoprotein biosynthetic process"/>
    <property type="evidence" value="ECO:0007669"/>
    <property type="project" value="InterPro"/>
</dbReference>
<proteinExistence type="predicted"/>
<evidence type="ECO:0000313" key="4">
    <source>
        <dbReference type="Proteomes" id="UP000266178"/>
    </source>
</evidence>
<dbReference type="RefSeq" id="WP_119356095.1">
    <property type="nucleotide sequence ID" value="NZ_BJXM01000003.1"/>
</dbReference>
<dbReference type="PROSITE" id="PS51352">
    <property type="entry name" value="THIOREDOXIN_2"/>
    <property type="match status" value="1"/>
</dbReference>
<reference evidence="3 4" key="1">
    <citation type="submission" date="2018-08" db="EMBL/GenBank/DDBJ databases">
        <title>Meiothermus granaticius genome AF-68 sequencing project.</title>
        <authorList>
            <person name="Da Costa M.S."/>
            <person name="Albuquerque L."/>
            <person name="Raposo P."/>
            <person name="Froufe H.J.C."/>
            <person name="Barroso C.S."/>
            <person name="Egas C."/>
        </authorList>
    </citation>
    <scope>NUCLEOTIDE SEQUENCE [LARGE SCALE GENOMIC DNA]</scope>
    <source>
        <strain evidence="3 4">AF-68</strain>
    </source>
</reference>
<keyword evidence="1" id="KW-0472">Membrane</keyword>
<dbReference type="PANTHER" id="PTHR42852">
    <property type="entry name" value="THIOL:DISULFIDE INTERCHANGE PROTEIN DSBE"/>
    <property type="match status" value="1"/>
</dbReference>
<feature type="transmembrane region" description="Helical" evidence="1">
    <location>
        <begin position="76"/>
        <end position="97"/>
    </location>
</feature>
<accession>A0A399FES9</accession>
<dbReference type="Pfam" id="PF08534">
    <property type="entry name" value="Redoxin"/>
    <property type="match status" value="1"/>
</dbReference>
<dbReference type="OrthoDB" id="9809733at2"/>
<dbReference type="InterPro" id="IPR013766">
    <property type="entry name" value="Thioredoxin_domain"/>
</dbReference>
<evidence type="ECO:0000313" key="3">
    <source>
        <dbReference type="EMBL" id="RIH93521.1"/>
    </source>
</evidence>
<dbReference type="GO" id="GO:0016491">
    <property type="term" value="F:oxidoreductase activity"/>
    <property type="evidence" value="ECO:0007669"/>
    <property type="project" value="InterPro"/>
</dbReference>
<keyword evidence="1" id="KW-0812">Transmembrane</keyword>
<dbReference type="InterPro" id="IPR013740">
    <property type="entry name" value="Redoxin"/>
</dbReference>
<dbReference type="GO" id="GO:0008961">
    <property type="term" value="F:phosphatidylglycerol-prolipoprotein diacylglyceryl transferase activity"/>
    <property type="evidence" value="ECO:0007669"/>
    <property type="project" value="InterPro"/>
</dbReference>
<keyword evidence="1" id="KW-1133">Transmembrane helix</keyword>
<sequence length="273" mass="29970">MDAFKLGPFLVPVARLLVILSLLGLGFASDWVARRAGQHLAVWGSNVGLVGLAVARIGFVMTHFSDFVRDPLNILYVWQGGFDPTWGLLGGLAYTLWLFRHERYLIRLTLIPLAVAAGVWFGGNWVIKMAQGDSHQQIAELPALTLYRLEDGSAVSLAAFKGRPVAVNVWATWCPPCRREMPLLAEVARQTPGVEFLFADQGEGPQTIGAYLSGLKFMMGGAVLLDPQQAMSRTQKVVGLPTTFFYDAQGKLMSRQVGELSRAMLSAHLSRIR</sequence>
<dbReference type="InterPro" id="IPR050553">
    <property type="entry name" value="Thioredoxin_ResA/DsbE_sf"/>
</dbReference>
<dbReference type="Pfam" id="PF01790">
    <property type="entry name" value="LGT"/>
    <property type="match status" value="1"/>
</dbReference>
<feature type="transmembrane region" description="Helical" evidence="1">
    <location>
        <begin position="40"/>
        <end position="64"/>
    </location>
</feature>
<evidence type="ECO:0000259" key="2">
    <source>
        <dbReference type="PROSITE" id="PS51352"/>
    </source>
</evidence>
<keyword evidence="4" id="KW-1185">Reference proteome</keyword>
<dbReference type="Gene3D" id="3.40.30.10">
    <property type="entry name" value="Glutaredoxin"/>
    <property type="match status" value="1"/>
</dbReference>
<feature type="transmembrane region" description="Helical" evidence="1">
    <location>
        <begin position="104"/>
        <end position="127"/>
    </location>
</feature>
<dbReference type="InterPro" id="IPR001640">
    <property type="entry name" value="Lgt"/>
</dbReference>
<evidence type="ECO:0000256" key="1">
    <source>
        <dbReference type="SAM" id="Phobius"/>
    </source>
</evidence>
<feature type="transmembrane region" description="Helical" evidence="1">
    <location>
        <begin position="6"/>
        <end position="28"/>
    </location>
</feature>
<dbReference type="SUPFAM" id="SSF52833">
    <property type="entry name" value="Thioredoxin-like"/>
    <property type="match status" value="1"/>
</dbReference>
<comment type="caution">
    <text evidence="3">The sequence shown here is derived from an EMBL/GenBank/DDBJ whole genome shotgun (WGS) entry which is preliminary data.</text>
</comment>
<dbReference type="EMBL" id="QWLB01000005">
    <property type="protein sequence ID" value="RIH93521.1"/>
    <property type="molecule type" value="Genomic_DNA"/>
</dbReference>
<dbReference type="InterPro" id="IPR036249">
    <property type="entry name" value="Thioredoxin-like_sf"/>
</dbReference>
<dbReference type="PANTHER" id="PTHR42852:SF18">
    <property type="entry name" value="CHROMOSOME UNDETERMINED SCAFFOLD_47, WHOLE GENOME SHOTGUN SEQUENCE"/>
    <property type="match status" value="1"/>
</dbReference>
<dbReference type="AlphaFoldDB" id="A0A399FES9"/>
<gene>
    <name evidence="3" type="primary">resA_2</name>
    <name evidence="3" type="ORF">Mgrana_00575</name>
</gene>
<dbReference type="GO" id="GO:0005886">
    <property type="term" value="C:plasma membrane"/>
    <property type="evidence" value="ECO:0007669"/>
    <property type="project" value="InterPro"/>
</dbReference>
<feature type="domain" description="Thioredoxin" evidence="2">
    <location>
        <begin position="135"/>
        <end position="273"/>
    </location>
</feature>
<dbReference type="Proteomes" id="UP000266178">
    <property type="component" value="Unassembled WGS sequence"/>
</dbReference>